<dbReference type="AlphaFoldDB" id="A0A919TDW5"/>
<evidence type="ECO:0000256" key="5">
    <source>
        <dbReference type="ARBA" id="ARBA00023163"/>
    </source>
</evidence>
<comment type="caution">
    <text evidence="8">The sequence shown here is derived from an EMBL/GenBank/DDBJ whole genome shotgun (WGS) entry which is preliminary data.</text>
</comment>
<feature type="modified residue" description="4-aspartylphosphate" evidence="6">
    <location>
        <position position="52"/>
    </location>
</feature>
<keyword evidence="4" id="KW-0238">DNA-binding</keyword>
<keyword evidence="5" id="KW-0804">Transcription</keyword>
<evidence type="ECO:0000256" key="3">
    <source>
        <dbReference type="ARBA" id="ARBA00023015"/>
    </source>
</evidence>
<dbReference type="InterPro" id="IPR001789">
    <property type="entry name" value="Sig_transdc_resp-reg_receiver"/>
</dbReference>
<proteinExistence type="predicted"/>
<feature type="domain" description="Response regulatory" evidence="7">
    <location>
        <begin position="3"/>
        <end position="119"/>
    </location>
</feature>
<dbReference type="Gene3D" id="3.40.50.2300">
    <property type="match status" value="1"/>
</dbReference>
<dbReference type="GO" id="GO:0032993">
    <property type="term" value="C:protein-DNA complex"/>
    <property type="evidence" value="ECO:0007669"/>
    <property type="project" value="TreeGrafter"/>
</dbReference>
<dbReference type="PANTHER" id="PTHR48111">
    <property type="entry name" value="REGULATOR OF RPOS"/>
    <property type="match status" value="1"/>
</dbReference>
<name>A0A919TDW5_9ACTN</name>
<keyword evidence="1 6" id="KW-0597">Phosphoprotein</keyword>
<dbReference type="SUPFAM" id="SSF52172">
    <property type="entry name" value="CheY-like"/>
    <property type="match status" value="1"/>
</dbReference>
<evidence type="ECO:0000259" key="7">
    <source>
        <dbReference type="PROSITE" id="PS50110"/>
    </source>
</evidence>
<dbReference type="GO" id="GO:0006355">
    <property type="term" value="P:regulation of DNA-templated transcription"/>
    <property type="evidence" value="ECO:0007669"/>
    <property type="project" value="TreeGrafter"/>
</dbReference>
<dbReference type="GO" id="GO:0005829">
    <property type="term" value="C:cytosol"/>
    <property type="evidence" value="ECO:0007669"/>
    <property type="project" value="TreeGrafter"/>
</dbReference>
<dbReference type="Pfam" id="PF00072">
    <property type="entry name" value="Response_reg"/>
    <property type="match status" value="1"/>
</dbReference>
<evidence type="ECO:0000313" key="9">
    <source>
        <dbReference type="Proteomes" id="UP000677082"/>
    </source>
</evidence>
<dbReference type="PANTHER" id="PTHR48111:SF1">
    <property type="entry name" value="TWO-COMPONENT RESPONSE REGULATOR ORR33"/>
    <property type="match status" value="1"/>
</dbReference>
<gene>
    <name evidence="8" type="ORF">Ato02nite_056110</name>
</gene>
<dbReference type="SMART" id="SM00448">
    <property type="entry name" value="REC"/>
    <property type="match status" value="1"/>
</dbReference>
<keyword evidence="9" id="KW-1185">Reference proteome</keyword>
<evidence type="ECO:0000256" key="4">
    <source>
        <dbReference type="ARBA" id="ARBA00023125"/>
    </source>
</evidence>
<sequence>MSTVLIADDDADHRELLTLALRRAGHEVVAAEDAASAMAALRGGGIDAALLDVRMPGESGIELCRRLRSEPATALLPVMLISADVNDQRILAALDAGADDYLTKPFQRAELCARLDGLILRRPYLAGQASVSAAVASAAFRPSTRAVRPTATHASEPRSHTVA</sequence>
<dbReference type="InterPro" id="IPR039420">
    <property type="entry name" value="WalR-like"/>
</dbReference>
<evidence type="ECO:0000256" key="2">
    <source>
        <dbReference type="ARBA" id="ARBA00023012"/>
    </source>
</evidence>
<dbReference type="PROSITE" id="PS50110">
    <property type="entry name" value="RESPONSE_REGULATORY"/>
    <property type="match status" value="1"/>
</dbReference>
<reference evidence="8 9" key="1">
    <citation type="submission" date="2021-03" db="EMBL/GenBank/DDBJ databases">
        <title>Whole genome shotgun sequence of Actinoplanes toevensis NBRC 105298.</title>
        <authorList>
            <person name="Komaki H."/>
            <person name="Tamura T."/>
        </authorList>
    </citation>
    <scope>NUCLEOTIDE SEQUENCE [LARGE SCALE GENOMIC DNA]</scope>
    <source>
        <strain evidence="8 9">NBRC 105298</strain>
    </source>
</reference>
<accession>A0A919TDW5</accession>
<organism evidence="8 9">
    <name type="scientific">Paractinoplanes toevensis</name>
    <dbReference type="NCBI Taxonomy" id="571911"/>
    <lineage>
        <taxon>Bacteria</taxon>
        <taxon>Bacillati</taxon>
        <taxon>Actinomycetota</taxon>
        <taxon>Actinomycetes</taxon>
        <taxon>Micromonosporales</taxon>
        <taxon>Micromonosporaceae</taxon>
        <taxon>Paractinoplanes</taxon>
    </lineage>
</organism>
<protein>
    <recommendedName>
        <fullName evidence="7">Response regulatory domain-containing protein</fullName>
    </recommendedName>
</protein>
<dbReference type="RefSeq" id="WP_213009621.1">
    <property type="nucleotide sequence ID" value="NZ_BOQN01000071.1"/>
</dbReference>
<dbReference type="GO" id="GO:0000156">
    <property type="term" value="F:phosphorelay response regulator activity"/>
    <property type="evidence" value="ECO:0007669"/>
    <property type="project" value="TreeGrafter"/>
</dbReference>
<dbReference type="InterPro" id="IPR011006">
    <property type="entry name" value="CheY-like_superfamily"/>
</dbReference>
<dbReference type="EMBL" id="BOQN01000071">
    <property type="protein sequence ID" value="GIM93818.1"/>
    <property type="molecule type" value="Genomic_DNA"/>
</dbReference>
<dbReference type="GO" id="GO:0000976">
    <property type="term" value="F:transcription cis-regulatory region binding"/>
    <property type="evidence" value="ECO:0007669"/>
    <property type="project" value="TreeGrafter"/>
</dbReference>
<evidence type="ECO:0000313" key="8">
    <source>
        <dbReference type="EMBL" id="GIM93818.1"/>
    </source>
</evidence>
<keyword evidence="3" id="KW-0805">Transcription regulation</keyword>
<keyword evidence="2" id="KW-0902">Two-component regulatory system</keyword>
<dbReference type="Proteomes" id="UP000677082">
    <property type="component" value="Unassembled WGS sequence"/>
</dbReference>
<evidence type="ECO:0000256" key="6">
    <source>
        <dbReference type="PROSITE-ProRule" id="PRU00169"/>
    </source>
</evidence>
<evidence type="ECO:0000256" key="1">
    <source>
        <dbReference type="ARBA" id="ARBA00022553"/>
    </source>
</evidence>